<dbReference type="RefSeq" id="WP_121083486.1">
    <property type="nucleotide sequence ID" value="NZ_RBZU01000001.1"/>
</dbReference>
<proteinExistence type="inferred from homology"/>
<gene>
    <name evidence="8" type="ORF">D7S86_03610</name>
</gene>
<feature type="compositionally biased region" description="Low complexity" evidence="3">
    <location>
        <begin position="413"/>
        <end position="436"/>
    </location>
</feature>
<dbReference type="GO" id="GO:0046677">
    <property type="term" value="P:response to antibiotic"/>
    <property type="evidence" value="ECO:0007669"/>
    <property type="project" value="TreeGrafter"/>
</dbReference>
<feature type="domain" description="Multidrug resistance protein MdtA-like C-terminal permuted SH3" evidence="7">
    <location>
        <begin position="308"/>
        <end position="368"/>
    </location>
</feature>
<evidence type="ECO:0000259" key="7">
    <source>
        <dbReference type="Pfam" id="PF25967"/>
    </source>
</evidence>
<dbReference type="Gene3D" id="2.40.30.170">
    <property type="match status" value="1"/>
</dbReference>
<sequence>MHVDRVSARFIGVTGTAAAVLAVFALSACGKKDGPPPPQTPEVGVITVQPQPVEVVADLPGRTNAYLVAQVRARVDGIVLRREFTEGAEVKAGQRLYKIDPAPYQAQFDSAKATLAKAEANLVSVTAQADRYKVLVAQNAVSKQDYDNAVASQGQAAADVGTGKAGVQTASINLGYTDVVSPISGIVGISQVTPGAYVQASAATLMATIQQLDPIYVDVVESTTDLLKLRRAVANGQVQSASSHAAKVSLTLEDGSKYAQTGKLEFADVTVDQTTGTVTLRALFPNPNHTLLPGMFVHAKLAQGVNAQAMLVPEVGITHTPKGDPVALVVNADSKVEVRPIKVSGTQGSNWIVESGLNAGDKVIVQGTMKVQPGITVKAIDANLPPAAAAGEEAAAASAAGVSGTDQNLTRPASGPAAASSGAAASAGNASSAQAQ</sequence>
<evidence type="ECO:0000256" key="3">
    <source>
        <dbReference type="SAM" id="MobiDB-lite"/>
    </source>
</evidence>
<comment type="similarity">
    <text evidence="2">Belongs to the membrane fusion protein (MFP) (TC 8.A.1) family.</text>
</comment>
<comment type="caution">
    <text evidence="8">The sequence shown here is derived from an EMBL/GenBank/DDBJ whole genome shotgun (WGS) entry which is preliminary data.</text>
</comment>
<dbReference type="Gene3D" id="1.10.287.470">
    <property type="entry name" value="Helix hairpin bin"/>
    <property type="match status" value="1"/>
</dbReference>
<dbReference type="GO" id="GO:0022857">
    <property type="term" value="F:transmembrane transporter activity"/>
    <property type="evidence" value="ECO:0007669"/>
    <property type="project" value="InterPro"/>
</dbReference>
<keyword evidence="9" id="KW-1185">Reference proteome</keyword>
<dbReference type="PANTHER" id="PTHR30158:SF3">
    <property type="entry name" value="MULTIDRUG EFFLUX PUMP SUBUNIT ACRA-RELATED"/>
    <property type="match status" value="1"/>
</dbReference>
<evidence type="ECO:0000313" key="8">
    <source>
        <dbReference type="EMBL" id="RKP59012.1"/>
    </source>
</evidence>
<feature type="region of interest" description="Disordered" evidence="3">
    <location>
        <begin position="393"/>
        <end position="436"/>
    </location>
</feature>
<feature type="domain" description="Multidrug resistance protein MdtA-like alpha-helical hairpin" evidence="4">
    <location>
        <begin position="108"/>
        <end position="177"/>
    </location>
</feature>
<dbReference type="InterPro" id="IPR058624">
    <property type="entry name" value="MdtA-like_HH"/>
</dbReference>
<feature type="domain" description="Multidrug resistance protein MdtA-like barrel-sandwich hybrid" evidence="5">
    <location>
        <begin position="68"/>
        <end position="210"/>
    </location>
</feature>
<evidence type="ECO:0000259" key="6">
    <source>
        <dbReference type="Pfam" id="PF25944"/>
    </source>
</evidence>
<reference evidence="8 9" key="1">
    <citation type="submission" date="2018-10" db="EMBL/GenBank/DDBJ databases">
        <title>Robbsia sp. DHC34, isolated from soil.</title>
        <authorList>
            <person name="Gao Z.-H."/>
            <person name="Qiu L.-H."/>
        </authorList>
    </citation>
    <scope>NUCLEOTIDE SEQUENCE [LARGE SCALE GENOMIC DNA]</scope>
    <source>
        <strain evidence="8 9">DHC34</strain>
    </source>
</reference>
<dbReference type="EMBL" id="RBZU01000001">
    <property type="protein sequence ID" value="RKP59012.1"/>
    <property type="molecule type" value="Genomic_DNA"/>
</dbReference>
<organism evidence="8 9">
    <name type="scientific">Pararobbsia silviterrae</name>
    <dbReference type="NCBI Taxonomy" id="1792498"/>
    <lineage>
        <taxon>Bacteria</taxon>
        <taxon>Pseudomonadati</taxon>
        <taxon>Pseudomonadota</taxon>
        <taxon>Betaproteobacteria</taxon>
        <taxon>Burkholderiales</taxon>
        <taxon>Burkholderiaceae</taxon>
        <taxon>Pararobbsia</taxon>
    </lineage>
</organism>
<dbReference type="Gene3D" id="2.40.420.20">
    <property type="match status" value="1"/>
</dbReference>
<dbReference type="GO" id="GO:0005886">
    <property type="term" value="C:plasma membrane"/>
    <property type="evidence" value="ECO:0007669"/>
    <property type="project" value="UniProtKB-SubCell"/>
</dbReference>
<evidence type="ECO:0000259" key="5">
    <source>
        <dbReference type="Pfam" id="PF25917"/>
    </source>
</evidence>
<feature type="domain" description="Multidrug resistance protein MdtA-like beta-barrel" evidence="6">
    <location>
        <begin position="214"/>
        <end position="304"/>
    </location>
</feature>
<dbReference type="Pfam" id="PF25876">
    <property type="entry name" value="HH_MFP_RND"/>
    <property type="match status" value="1"/>
</dbReference>
<dbReference type="AlphaFoldDB" id="A0A494Y8K2"/>
<dbReference type="Pfam" id="PF25917">
    <property type="entry name" value="BSH_RND"/>
    <property type="match status" value="1"/>
</dbReference>
<name>A0A494Y8K2_9BURK</name>
<evidence type="ECO:0000256" key="1">
    <source>
        <dbReference type="ARBA" id="ARBA00004196"/>
    </source>
</evidence>
<dbReference type="Pfam" id="PF25967">
    <property type="entry name" value="RND-MFP_C"/>
    <property type="match status" value="1"/>
</dbReference>
<dbReference type="InterPro" id="IPR058625">
    <property type="entry name" value="MdtA-like_BSH"/>
</dbReference>
<dbReference type="NCBIfam" id="TIGR01730">
    <property type="entry name" value="RND_mfp"/>
    <property type="match status" value="1"/>
</dbReference>
<dbReference type="PROSITE" id="PS51257">
    <property type="entry name" value="PROKAR_LIPOPROTEIN"/>
    <property type="match status" value="1"/>
</dbReference>
<evidence type="ECO:0000259" key="4">
    <source>
        <dbReference type="Pfam" id="PF25876"/>
    </source>
</evidence>
<comment type="subcellular location">
    <subcellularLocation>
        <location evidence="1">Cell envelope</location>
    </subcellularLocation>
</comment>
<dbReference type="FunFam" id="2.40.420.20:FF:000001">
    <property type="entry name" value="Efflux RND transporter periplasmic adaptor subunit"/>
    <property type="match status" value="1"/>
</dbReference>
<dbReference type="OrthoDB" id="9783047at2"/>
<dbReference type="Pfam" id="PF25944">
    <property type="entry name" value="Beta-barrel_RND"/>
    <property type="match status" value="1"/>
</dbReference>
<dbReference type="InterPro" id="IPR006143">
    <property type="entry name" value="RND_pump_MFP"/>
</dbReference>
<dbReference type="PANTHER" id="PTHR30158">
    <property type="entry name" value="ACRA/E-RELATED COMPONENT OF DRUG EFFLUX TRANSPORTER"/>
    <property type="match status" value="1"/>
</dbReference>
<accession>A0A494Y8K2</accession>
<dbReference type="InterPro" id="IPR058626">
    <property type="entry name" value="MdtA-like_b-barrel"/>
</dbReference>
<protein>
    <submittedName>
        <fullName evidence="8">Efflux RND transporter periplasmic adaptor subunit</fullName>
    </submittedName>
</protein>
<evidence type="ECO:0000313" key="9">
    <source>
        <dbReference type="Proteomes" id="UP000270342"/>
    </source>
</evidence>
<evidence type="ECO:0000256" key="2">
    <source>
        <dbReference type="ARBA" id="ARBA00009477"/>
    </source>
</evidence>
<dbReference type="InterPro" id="IPR058627">
    <property type="entry name" value="MdtA-like_C"/>
</dbReference>
<dbReference type="SUPFAM" id="SSF111369">
    <property type="entry name" value="HlyD-like secretion proteins"/>
    <property type="match status" value="1"/>
</dbReference>
<dbReference type="Proteomes" id="UP000270342">
    <property type="component" value="Unassembled WGS sequence"/>
</dbReference>
<dbReference type="Gene3D" id="2.40.50.100">
    <property type="match status" value="1"/>
</dbReference>